<comment type="subcellular location">
    <subcellularLocation>
        <location evidence="1">Membrane</location>
        <topology evidence="1">Multi-pass membrane protein</topology>
    </subcellularLocation>
</comment>
<evidence type="ECO:0000256" key="5">
    <source>
        <dbReference type="SAM" id="MobiDB-lite"/>
    </source>
</evidence>
<keyword evidence="7" id="KW-1185">Reference proteome</keyword>
<evidence type="ECO:0000313" key="7">
    <source>
        <dbReference type="Proteomes" id="UP001500784"/>
    </source>
</evidence>
<keyword evidence="4" id="KW-0472">Membrane</keyword>
<sequence length="193" mass="20146">MSIVRKLARPLLAAGFVAAGVERLRNADQTAQQLTPTLNRLGSAVPSAAGLAENPAAVARVLGATQLGAAAMLGLGKFSRLAGLVLAATAGVNTLVEYRNSDATTAEGRKDRRTQLLKNLSLIGGVLLAAVDTNGRPGLAWRAEHLVSDTQRSVRAMGKDAGRRSRKVTKQTRKQLAKAERAVRSTASDIAGS</sequence>
<comment type="caution">
    <text evidence="6">The sequence shown here is derived from an EMBL/GenBank/DDBJ whole genome shotgun (WGS) entry which is preliminary data.</text>
</comment>
<keyword evidence="2" id="KW-0812">Transmembrane</keyword>
<protein>
    <submittedName>
        <fullName evidence="6">DoxX family protein</fullName>
    </submittedName>
</protein>
<evidence type="ECO:0000256" key="4">
    <source>
        <dbReference type="ARBA" id="ARBA00023136"/>
    </source>
</evidence>
<dbReference type="RefSeq" id="WP_152226925.1">
    <property type="nucleotide sequence ID" value="NZ_BAAALV010000002.1"/>
</dbReference>
<reference evidence="7" key="1">
    <citation type="journal article" date="2019" name="Int. J. Syst. Evol. Microbiol.">
        <title>The Global Catalogue of Microorganisms (GCM) 10K type strain sequencing project: providing services to taxonomists for standard genome sequencing and annotation.</title>
        <authorList>
            <consortium name="The Broad Institute Genomics Platform"/>
            <consortium name="The Broad Institute Genome Sequencing Center for Infectious Disease"/>
            <person name="Wu L."/>
            <person name="Ma J."/>
        </authorList>
    </citation>
    <scope>NUCLEOTIDE SEQUENCE [LARGE SCALE GENOMIC DNA]</scope>
    <source>
        <strain evidence="7">JCM 13316</strain>
    </source>
</reference>
<proteinExistence type="predicted"/>
<gene>
    <name evidence="6" type="ORF">GCM10009688_19100</name>
</gene>
<dbReference type="Pfam" id="PF07681">
    <property type="entry name" value="DoxX"/>
    <property type="match status" value="1"/>
</dbReference>
<evidence type="ECO:0000256" key="1">
    <source>
        <dbReference type="ARBA" id="ARBA00004141"/>
    </source>
</evidence>
<feature type="compositionally biased region" description="Basic residues" evidence="5">
    <location>
        <begin position="164"/>
        <end position="176"/>
    </location>
</feature>
<dbReference type="InterPro" id="IPR032808">
    <property type="entry name" value="DoxX"/>
</dbReference>
<dbReference type="Proteomes" id="UP001500784">
    <property type="component" value="Unassembled WGS sequence"/>
</dbReference>
<evidence type="ECO:0000313" key="6">
    <source>
        <dbReference type="EMBL" id="GAA1914336.1"/>
    </source>
</evidence>
<evidence type="ECO:0000256" key="2">
    <source>
        <dbReference type="ARBA" id="ARBA00022692"/>
    </source>
</evidence>
<feature type="region of interest" description="Disordered" evidence="5">
    <location>
        <begin position="152"/>
        <end position="193"/>
    </location>
</feature>
<evidence type="ECO:0000256" key="3">
    <source>
        <dbReference type="ARBA" id="ARBA00022989"/>
    </source>
</evidence>
<name>A0ABP5AHL2_9MICC</name>
<organism evidence="6 7">
    <name type="scientific">Arthrobacter gandavensis</name>
    <dbReference type="NCBI Taxonomy" id="169960"/>
    <lineage>
        <taxon>Bacteria</taxon>
        <taxon>Bacillati</taxon>
        <taxon>Actinomycetota</taxon>
        <taxon>Actinomycetes</taxon>
        <taxon>Micrococcales</taxon>
        <taxon>Micrococcaceae</taxon>
        <taxon>Arthrobacter</taxon>
    </lineage>
</organism>
<keyword evidence="3" id="KW-1133">Transmembrane helix</keyword>
<accession>A0ABP5AHL2</accession>
<dbReference type="EMBL" id="BAAALV010000002">
    <property type="protein sequence ID" value="GAA1914336.1"/>
    <property type="molecule type" value="Genomic_DNA"/>
</dbReference>